<dbReference type="EMBL" id="WUAV01000005">
    <property type="protein sequence ID" value="KAF1755375.1"/>
    <property type="molecule type" value="Genomic_DNA"/>
</dbReference>
<dbReference type="CTD" id="9816494"/>
<dbReference type="GeneID" id="9816494"/>
<comment type="caution">
    <text evidence="1">The sequence shown here is derived from an EMBL/GenBank/DDBJ whole genome shotgun (WGS) entry which is preliminary data.</text>
</comment>
<protein>
    <submittedName>
        <fullName evidence="1">Uncharacterized protein</fullName>
    </submittedName>
</protein>
<accession>A0A6A5GLH1</accession>
<reference evidence="1 2" key="1">
    <citation type="submission" date="2019-12" db="EMBL/GenBank/DDBJ databases">
        <title>Chromosome-level assembly of the Caenorhabditis remanei genome.</title>
        <authorList>
            <person name="Teterina A.A."/>
            <person name="Willis J.H."/>
            <person name="Phillips P.C."/>
        </authorList>
    </citation>
    <scope>NUCLEOTIDE SEQUENCE [LARGE SCALE GENOMIC DNA]</scope>
    <source>
        <strain evidence="1 2">PX506</strain>
        <tissue evidence="1">Whole organism</tissue>
    </source>
</reference>
<name>A0A6A5GLH1_CAERE</name>
<organism evidence="1 2">
    <name type="scientific">Caenorhabditis remanei</name>
    <name type="common">Caenorhabditis vulgaris</name>
    <dbReference type="NCBI Taxonomy" id="31234"/>
    <lineage>
        <taxon>Eukaryota</taxon>
        <taxon>Metazoa</taxon>
        <taxon>Ecdysozoa</taxon>
        <taxon>Nematoda</taxon>
        <taxon>Chromadorea</taxon>
        <taxon>Rhabditida</taxon>
        <taxon>Rhabditina</taxon>
        <taxon>Rhabditomorpha</taxon>
        <taxon>Rhabditoidea</taxon>
        <taxon>Rhabditidae</taxon>
        <taxon>Peloderinae</taxon>
        <taxon>Caenorhabditis</taxon>
    </lineage>
</organism>
<dbReference type="Proteomes" id="UP000483820">
    <property type="component" value="Chromosome V"/>
</dbReference>
<evidence type="ECO:0000313" key="1">
    <source>
        <dbReference type="EMBL" id="KAF1755375.1"/>
    </source>
</evidence>
<dbReference type="KEGG" id="crq:GCK72_021944"/>
<evidence type="ECO:0000313" key="2">
    <source>
        <dbReference type="Proteomes" id="UP000483820"/>
    </source>
</evidence>
<dbReference type="AlphaFoldDB" id="A0A6A5GLH1"/>
<gene>
    <name evidence="1" type="ORF">GCK72_021944</name>
</gene>
<sequence length="90" mass="10551">MDPASLFESLNIPQRPPRVINELGTETFPIVRQYTRALSYVANDRTAPTPIFTVVLRHPHGREVPRLGFWRRVWRSVYQLFQFVCRGEVP</sequence>
<dbReference type="RefSeq" id="XP_053583496.1">
    <property type="nucleotide sequence ID" value="XM_053734583.1"/>
</dbReference>
<proteinExistence type="predicted"/>